<gene>
    <name evidence="4" type="ORF">GBG18_09370</name>
    <name evidence="3" type="ORF">GBG19_04795</name>
</gene>
<reference evidence="5 6" key="1">
    <citation type="submission" date="2019-10" db="EMBL/GenBank/DDBJ databases">
        <title>Poseidonibacter ostreae sp. nov., isolated from the gut of the Ostrea denselamellosa.</title>
        <authorList>
            <person name="Choi A."/>
        </authorList>
    </citation>
    <scope>NUCLEOTIDE SEQUENCE [LARGE SCALE GENOMIC DNA]</scope>
    <source>
        <strain evidence="3 6">SJOD-M-33</strain>
        <strain evidence="4 5">SJOD-M-5</strain>
    </source>
</reference>
<dbReference type="PRINTS" id="PR00420">
    <property type="entry name" value="RNGMNOXGNASE"/>
</dbReference>
<dbReference type="InterPro" id="IPR011777">
    <property type="entry name" value="Geranylgeranyl_Rdtase_fam"/>
</dbReference>
<dbReference type="InterPro" id="IPR002938">
    <property type="entry name" value="FAD-bd"/>
</dbReference>
<protein>
    <submittedName>
        <fullName evidence="3">Geranylgeranyl reductase family protein</fullName>
    </submittedName>
</protein>
<dbReference type="EMBL" id="WFKJ01000027">
    <property type="protein sequence ID" value="KAB7890191.1"/>
    <property type="molecule type" value="Genomic_DNA"/>
</dbReference>
<feature type="domain" description="FAD-binding" evidence="1">
    <location>
        <begin position="9"/>
        <end position="161"/>
    </location>
</feature>
<dbReference type="PANTHER" id="PTHR42685">
    <property type="entry name" value="GERANYLGERANYL DIPHOSPHATE REDUCTASE"/>
    <property type="match status" value="1"/>
</dbReference>
<organism evidence="3 6">
    <name type="scientific">Poseidonibacter ostreae</name>
    <dbReference type="NCBI Taxonomy" id="2654171"/>
    <lineage>
        <taxon>Bacteria</taxon>
        <taxon>Pseudomonadati</taxon>
        <taxon>Campylobacterota</taxon>
        <taxon>Epsilonproteobacteria</taxon>
        <taxon>Campylobacterales</taxon>
        <taxon>Arcobacteraceae</taxon>
        <taxon>Poseidonibacter</taxon>
    </lineage>
</organism>
<evidence type="ECO:0000259" key="1">
    <source>
        <dbReference type="Pfam" id="PF01494"/>
    </source>
</evidence>
<dbReference type="NCBIfam" id="TIGR02032">
    <property type="entry name" value="GG-red-SF"/>
    <property type="match status" value="1"/>
</dbReference>
<evidence type="ECO:0000313" key="5">
    <source>
        <dbReference type="Proteomes" id="UP000461010"/>
    </source>
</evidence>
<comment type="caution">
    <text evidence="3">The sequence shown here is derived from an EMBL/GenBank/DDBJ whole genome shotgun (WGS) entry which is preliminary data.</text>
</comment>
<accession>A0A6L4WUF9</accession>
<evidence type="ECO:0000313" key="4">
    <source>
        <dbReference type="EMBL" id="KAB7890191.1"/>
    </source>
</evidence>
<proteinExistence type="predicted"/>
<dbReference type="GO" id="GO:0016628">
    <property type="term" value="F:oxidoreductase activity, acting on the CH-CH group of donors, NAD or NADP as acceptor"/>
    <property type="evidence" value="ECO:0007669"/>
    <property type="project" value="InterPro"/>
</dbReference>
<feature type="domain" description="Digeranylgeranylglycerophospholipid reductase catalytic" evidence="2">
    <location>
        <begin position="179"/>
        <end position="232"/>
    </location>
</feature>
<dbReference type="InterPro" id="IPR054715">
    <property type="entry name" value="GGR_cat"/>
</dbReference>
<evidence type="ECO:0000313" key="3">
    <source>
        <dbReference type="EMBL" id="KAB7889870.1"/>
    </source>
</evidence>
<sequence>MNDKFDFITNTLIIGGGPAGSTLARELNKHDIDNILIEKNFNYDKPCGGGIKSSVFKEFNLPKTLETKKITNVNLFSNLNSAVFNIKKAPLSIVLRKEFDHSLRLLAKKEGTNLIEGKYKSIECFKDYIIAKIKTNEKILIIKADYLVGADGVKSSVKKDILNVYPKSFLTNYVIVKNKSIDSCEFYFGSKYAPKRYAWIFPHGEDTSIGSIFEPNSNASKIFDDLLKEKDAKSYKKKGFYIPNWDKKSVFYKNRVFFLGDAAGQTLPFTYEGIYYSMRSARILANAISKNEPLFYEKKWKETFEKSFLSYHWAERFFLYSDFMSNKMLDFFKNKKLQEKALLYWDNKAKPISAKDIVIKFFKYFFKS</sequence>
<keyword evidence="5" id="KW-1185">Reference proteome</keyword>
<dbReference type="GO" id="GO:0071949">
    <property type="term" value="F:FAD binding"/>
    <property type="evidence" value="ECO:0007669"/>
    <property type="project" value="InterPro"/>
</dbReference>
<dbReference type="PANTHER" id="PTHR42685:SF4">
    <property type="entry name" value="GERANYLGERANYL DIPHOSPHATE REDUCTASE, CHLOROPLASTIC"/>
    <property type="match status" value="1"/>
</dbReference>
<dbReference type="Pfam" id="PF01494">
    <property type="entry name" value="FAD_binding_3"/>
    <property type="match status" value="1"/>
</dbReference>
<dbReference type="EMBL" id="WFKK01000009">
    <property type="protein sequence ID" value="KAB7889870.1"/>
    <property type="molecule type" value="Genomic_DNA"/>
</dbReference>
<dbReference type="Proteomes" id="UP000472839">
    <property type="component" value="Unassembled WGS sequence"/>
</dbReference>
<evidence type="ECO:0000313" key="6">
    <source>
        <dbReference type="Proteomes" id="UP000472839"/>
    </source>
</evidence>
<dbReference type="Gene3D" id="3.50.50.60">
    <property type="entry name" value="FAD/NAD(P)-binding domain"/>
    <property type="match status" value="1"/>
</dbReference>
<dbReference type="AlphaFoldDB" id="A0A6L4WUF9"/>
<dbReference type="SUPFAM" id="SSF51905">
    <property type="entry name" value="FAD/NAD(P)-binding domain"/>
    <property type="match status" value="1"/>
</dbReference>
<dbReference type="InterPro" id="IPR050407">
    <property type="entry name" value="Geranylgeranyl_reductase"/>
</dbReference>
<dbReference type="InterPro" id="IPR036188">
    <property type="entry name" value="FAD/NAD-bd_sf"/>
</dbReference>
<dbReference type="Proteomes" id="UP000461010">
    <property type="component" value="Unassembled WGS sequence"/>
</dbReference>
<dbReference type="RefSeq" id="WP_152190493.1">
    <property type="nucleotide sequence ID" value="NZ_WFKJ01000027.1"/>
</dbReference>
<name>A0A6L4WUF9_9BACT</name>
<dbReference type="Pfam" id="PF22578">
    <property type="entry name" value="GGR_cat"/>
    <property type="match status" value="1"/>
</dbReference>
<evidence type="ECO:0000259" key="2">
    <source>
        <dbReference type="Pfam" id="PF22578"/>
    </source>
</evidence>